<gene>
    <name evidence="2" type="ORF">CcCBS67573_g10165</name>
</gene>
<dbReference type="GO" id="GO:0005794">
    <property type="term" value="C:Golgi apparatus"/>
    <property type="evidence" value="ECO:0007669"/>
    <property type="project" value="TreeGrafter"/>
</dbReference>
<comment type="caution">
    <text evidence="2">The sequence shown here is derived from an EMBL/GenBank/DDBJ whole genome shotgun (WGS) entry which is preliminary data.</text>
</comment>
<protein>
    <submittedName>
        <fullName evidence="2">Uncharacterized protein</fullName>
    </submittedName>
</protein>
<dbReference type="OrthoDB" id="2448307at2759"/>
<keyword evidence="1" id="KW-0472">Membrane</keyword>
<dbReference type="AlphaFoldDB" id="A0A507DD32"/>
<evidence type="ECO:0000313" key="2">
    <source>
        <dbReference type="EMBL" id="TPX49321.1"/>
    </source>
</evidence>
<organism evidence="2 3">
    <name type="scientific">Chytriomyces confervae</name>
    <dbReference type="NCBI Taxonomy" id="246404"/>
    <lineage>
        <taxon>Eukaryota</taxon>
        <taxon>Fungi</taxon>
        <taxon>Fungi incertae sedis</taxon>
        <taxon>Chytridiomycota</taxon>
        <taxon>Chytridiomycota incertae sedis</taxon>
        <taxon>Chytridiomycetes</taxon>
        <taxon>Chytridiales</taxon>
        <taxon>Chytriomycetaceae</taxon>
        <taxon>Chytriomyces</taxon>
    </lineage>
</organism>
<feature type="transmembrane region" description="Helical" evidence="1">
    <location>
        <begin position="135"/>
        <end position="154"/>
    </location>
</feature>
<keyword evidence="3" id="KW-1185">Reference proteome</keyword>
<dbReference type="PANTHER" id="PTHR34391">
    <property type="entry name" value="UPF0658 GOLGI APPARATUS MEMBRANE PROTEIN C1952.10C-RELATED"/>
    <property type="match status" value="1"/>
</dbReference>
<feature type="transmembrane region" description="Helical" evidence="1">
    <location>
        <begin position="55"/>
        <end position="74"/>
    </location>
</feature>
<feature type="transmembrane region" description="Helical" evidence="1">
    <location>
        <begin position="174"/>
        <end position="196"/>
    </location>
</feature>
<keyword evidence="1" id="KW-0812">Transmembrane</keyword>
<dbReference type="InterPro" id="IPR040410">
    <property type="entry name" value="UPF0658_Golgi"/>
</dbReference>
<dbReference type="EMBL" id="QEAP01001217">
    <property type="protein sequence ID" value="TPX49321.1"/>
    <property type="molecule type" value="Genomic_DNA"/>
</dbReference>
<keyword evidence="1" id="KW-1133">Transmembrane helix</keyword>
<feature type="transmembrane region" description="Helical" evidence="1">
    <location>
        <begin position="254"/>
        <end position="276"/>
    </location>
</feature>
<feature type="transmembrane region" description="Helical" evidence="1">
    <location>
        <begin position="344"/>
        <end position="366"/>
    </location>
</feature>
<evidence type="ECO:0000256" key="1">
    <source>
        <dbReference type="SAM" id="Phobius"/>
    </source>
</evidence>
<sequence length="397" mass="44736">MAASYATFDTAGKTPTFQDTHGDDVPMKKRENAFLKRVLPQQVDDVPVKWSRRTLLCTLIVVIICILAESWVMFLEADFRVAVVESFPDDKMMITAANSNFKVSTTYHAVFQASFVFWMFMTYDAIKYYNLVQVIACNFYIAGLFVYSLLQIVQVKKDTQEFTSGGEEIVTGSFLASLVTLPCVIALYAPVFAYLTRRLHHDFGWRIFRIAGGNRTIDKAFMHYHIFVLFLKFSMFFLVGFTAIGLVLTKVSAHGMAIIVISIPMAAFIAPLIGYFGVRRESATLMTLFMFCYLGLIAFVGERVWAGFTRKEGNGVEVVTTKLDENGYEVTTKLDEFDRAKIPFSMYAGVGIVLLMGAMVWGGICWSNFGKGLKQTFEFDAARKNGEYVKPDEDLDC</sequence>
<evidence type="ECO:0000313" key="3">
    <source>
        <dbReference type="Proteomes" id="UP000320333"/>
    </source>
</evidence>
<proteinExistence type="predicted"/>
<dbReference type="PANTHER" id="PTHR34391:SF2">
    <property type="entry name" value="TRP C-TERMINAL DOMAIN-CONTAINING PROTEIN"/>
    <property type="match status" value="1"/>
</dbReference>
<feature type="transmembrane region" description="Helical" evidence="1">
    <location>
        <begin position="283"/>
        <end position="301"/>
    </location>
</feature>
<feature type="transmembrane region" description="Helical" evidence="1">
    <location>
        <begin position="224"/>
        <end position="248"/>
    </location>
</feature>
<name>A0A507DD32_9FUNG</name>
<reference evidence="2 3" key="1">
    <citation type="journal article" date="2019" name="Sci. Rep.">
        <title>Comparative genomics of chytrid fungi reveal insights into the obligate biotrophic and pathogenic lifestyle of Synchytrium endobioticum.</title>
        <authorList>
            <person name="van de Vossenberg B.T.L.H."/>
            <person name="Warris S."/>
            <person name="Nguyen H.D.T."/>
            <person name="van Gent-Pelzer M.P.E."/>
            <person name="Joly D.L."/>
            <person name="van de Geest H.C."/>
            <person name="Bonants P.J.M."/>
            <person name="Smith D.S."/>
            <person name="Levesque C.A."/>
            <person name="van der Lee T.A.J."/>
        </authorList>
    </citation>
    <scope>NUCLEOTIDE SEQUENCE [LARGE SCALE GENOMIC DNA]</scope>
    <source>
        <strain evidence="2 3">CBS 675.73</strain>
    </source>
</reference>
<dbReference type="Proteomes" id="UP000320333">
    <property type="component" value="Unassembled WGS sequence"/>
</dbReference>
<accession>A0A507DD32</accession>